<dbReference type="Proteomes" id="UP000178558">
    <property type="component" value="Unassembled WGS sequence"/>
</dbReference>
<proteinExistence type="inferred from homology"/>
<comment type="caution">
    <text evidence="7">The sequence shown here is derived from an EMBL/GenBank/DDBJ whole genome shotgun (WGS) entry which is preliminary data.</text>
</comment>
<dbReference type="Gene3D" id="3.20.20.70">
    <property type="entry name" value="Aldolase class I"/>
    <property type="match status" value="1"/>
</dbReference>
<evidence type="ECO:0000256" key="2">
    <source>
        <dbReference type="ARBA" id="ARBA00010387"/>
    </source>
</evidence>
<comment type="pathway">
    <text evidence="1">Carbohydrate degradation; glycolysis; D-glyceraldehyde 3-phosphate and glycerone phosphate from D-glucose: step 4/4.</text>
</comment>
<dbReference type="UniPathway" id="UPA00109">
    <property type="reaction ID" value="UER00183"/>
</dbReference>
<evidence type="ECO:0000313" key="8">
    <source>
        <dbReference type="Proteomes" id="UP000178558"/>
    </source>
</evidence>
<dbReference type="EMBL" id="MGAQ01000006">
    <property type="protein sequence ID" value="OGK51050.1"/>
    <property type="molecule type" value="Genomic_DNA"/>
</dbReference>
<dbReference type="PANTHER" id="PTHR11627">
    <property type="entry name" value="FRUCTOSE-BISPHOSPHATE ALDOLASE"/>
    <property type="match status" value="1"/>
</dbReference>
<protein>
    <recommendedName>
        <fullName evidence="3">fructose-bisphosphate aldolase</fullName>
        <ecNumber evidence="3">4.1.2.13</ecNumber>
    </recommendedName>
    <alternativeName>
        <fullName evidence="6">Fructose-bisphosphate aldolase class I</fullName>
    </alternativeName>
</protein>
<dbReference type="Pfam" id="PF00274">
    <property type="entry name" value="Glycolytic"/>
    <property type="match status" value="1"/>
</dbReference>
<evidence type="ECO:0000256" key="1">
    <source>
        <dbReference type="ARBA" id="ARBA00004714"/>
    </source>
</evidence>
<dbReference type="AlphaFoldDB" id="A0A1F7J600"/>
<keyword evidence="4" id="KW-0324">Glycolysis</keyword>
<accession>A0A1F7J600</accession>
<dbReference type="InterPro" id="IPR013785">
    <property type="entry name" value="Aldolase_TIM"/>
</dbReference>
<dbReference type="InterPro" id="IPR000741">
    <property type="entry name" value="FBA_I"/>
</dbReference>
<evidence type="ECO:0000256" key="3">
    <source>
        <dbReference type="ARBA" id="ARBA00013068"/>
    </source>
</evidence>
<evidence type="ECO:0000313" key="7">
    <source>
        <dbReference type="EMBL" id="OGK51050.1"/>
    </source>
</evidence>
<evidence type="ECO:0000256" key="4">
    <source>
        <dbReference type="ARBA" id="ARBA00023152"/>
    </source>
</evidence>
<gene>
    <name evidence="7" type="ORF">A3B50_02700</name>
</gene>
<reference evidence="7 8" key="1">
    <citation type="journal article" date="2016" name="Nat. Commun.">
        <title>Thousands of microbial genomes shed light on interconnected biogeochemical processes in an aquifer system.</title>
        <authorList>
            <person name="Anantharaman K."/>
            <person name="Brown C.T."/>
            <person name="Hug L.A."/>
            <person name="Sharon I."/>
            <person name="Castelle C.J."/>
            <person name="Probst A.J."/>
            <person name="Thomas B.C."/>
            <person name="Singh A."/>
            <person name="Wilkins M.J."/>
            <person name="Karaoz U."/>
            <person name="Brodie E.L."/>
            <person name="Williams K.H."/>
            <person name="Hubbard S.S."/>
            <person name="Banfield J.F."/>
        </authorList>
    </citation>
    <scope>NUCLEOTIDE SEQUENCE [LARGE SCALE GENOMIC DNA]</scope>
</reference>
<dbReference type="SUPFAM" id="SSF51569">
    <property type="entry name" value="Aldolase"/>
    <property type="match status" value="1"/>
</dbReference>
<comment type="similarity">
    <text evidence="2">Belongs to the class I fructose-bisphosphate aldolase family.</text>
</comment>
<dbReference type="NCBIfam" id="NF033379">
    <property type="entry name" value="FrucBisAld_I"/>
    <property type="match status" value="1"/>
</dbReference>
<dbReference type="GO" id="GO:0006096">
    <property type="term" value="P:glycolytic process"/>
    <property type="evidence" value="ECO:0007669"/>
    <property type="project" value="UniProtKB-UniPathway"/>
</dbReference>
<name>A0A1F7J600_9BACT</name>
<organism evidence="7 8">
    <name type="scientific">Candidatus Roizmanbacteria bacterium RIFCSPLOWO2_01_FULL_40_42</name>
    <dbReference type="NCBI Taxonomy" id="1802066"/>
    <lineage>
        <taxon>Bacteria</taxon>
        <taxon>Candidatus Roizmaniibacteriota</taxon>
    </lineage>
</organism>
<keyword evidence="5" id="KW-0456">Lyase</keyword>
<evidence type="ECO:0000256" key="5">
    <source>
        <dbReference type="ARBA" id="ARBA00023239"/>
    </source>
</evidence>
<dbReference type="EC" id="4.1.2.13" evidence="3"/>
<evidence type="ECO:0000256" key="6">
    <source>
        <dbReference type="ARBA" id="ARBA00029799"/>
    </source>
</evidence>
<sequence>MNKTLNQIAKEVVAKTILAADESTGTISKRLTSIGVDSTPEVNREYRQMLFTASGIENYVSGVILFDETIRQSSNNEIPFPKLLDEKNISPGIKVDKGTAKFSEDKVDTYTEGADGLEKRLLEYKNLGARFAKWRSVYMISNGSPTQEALDKNAEGLALYAKACQDAGIVPIVEPEVLMDGDHSLEQDKEITIKALSVVFNKLKVYEVHLGGVILKPNMITAGKDNPKQADVETVAQTTLDVLKTTVPFEVSGIAFLSGGQSPDLATGHLNAINKLRNAKPDEYPWRITASFGRALQGEALEAWGGKKENIEKAQKVFIERAEKVYKASLGQL</sequence>
<dbReference type="GO" id="GO:0004332">
    <property type="term" value="F:fructose-bisphosphate aldolase activity"/>
    <property type="evidence" value="ECO:0007669"/>
    <property type="project" value="UniProtKB-EC"/>
</dbReference>